<evidence type="ECO:0000313" key="2">
    <source>
        <dbReference type="Proteomes" id="UP001520878"/>
    </source>
</evidence>
<organism evidence="1 2">
    <name type="scientific">Fluctibacter halophilus</name>
    <dbReference type="NCBI Taxonomy" id="226011"/>
    <lineage>
        <taxon>Bacteria</taxon>
        <taxon>Pseudomonadati</taxon>
        <taxon>Pseudomonadota</taxon>
        <taxon>Gammaproteobacteria</taxon>
        <taxon>Alteromonadales</taxon>
        <taxon>Alteromonadaceae</taxon>
        <taxon>Fluctibacter</taxon>
    </lineage>
</organism>
<comment type="caution">
    <text evidence="1">The sequence shown here is derived from an EMBL/GenBank/DDBJ whole genome shotgun (WGS) entry which is preliminary data.</text>
</comment>
<keyword evidence="2" id="KW-1185">Reference proteome</keyword>
<evidence type="ECO:0000313" key="1">
    <source>
        <dbReference type="EMBL" id="MCC2615948.1"/>
    </source>
</evidence>
<proteinExistence type="predicted"/>
<sequence length="144" mass="16686">MPSYSRTSRDRLATCHEDLQLIFNELIGMVDHSILCGHRGKEEQNQAYAENKSRVKWPDGKHNEYPSLAVDAAPYFIELGNVDWNDLIALACFAGQVIMMARRLYDEGEISHLVRWGGDWDRDGRNADQEFNDFVHFELIKPTW</sequence>
<dbReference type="EMBL" id="JAJEWP010000001">
    <property type="protein sequence ID" value="MCC2615948.1"/>
    <property type="molecule type" value="Genomic_DNA"/>
</dbReference>
<dbReference type="InterPro" id="IPR009045">
    <property type="entry name" value="Zn_M74/Hedgehog-like"/>
</dbReference>
<protein>
    <submittedName>
        <fullName evidence="1">M15 family peptidase</fullName>
    </submittedName>
</protein>
<dbReference type="Gene3D" id="3.30.1380.10">
    <property type="match status" value="1"/>
</dbReference>
<name>A0ABS8G6C0_9ALTE</name>
<gene>
    <name evidence="1" type="ORF">LJ739_06815</name>
</gene>
<dbReference type="Proteomes" id="UP001520878">
    <property type="component" value="Unassembled WGS sequence"/>
</dbReference>
<accession>A0ABS8G6C0</accession>
<reference evidence="1 2" key="1">
    <citation type="submission" date="2021-10" db="EMBL/GenBank/DDBJ databases">
        <title>Draft genome of Aestuariibacter halophilus JC2043.</title>
        <authorList>
            <person name="Emsley S.A."/>
            <person name="Pfannmuller K.M."/>
            <person name="Ushijima B."/>
            <person name="Saw J.H."/>
            <person name="Videau P."/>
        </authorList>
    </citation>
    <scope>NUCLEOTIDE SEQUENCE [LARGE SCALE GENOMIC DNA]</scope>
    <source>
        <strain evidence="1 2">JC2043</strain>
    </source>
</reference>
<dbReference type="RefSeq" id="WP_229158406.1">
    <property type="nucleotide sequence ID" value="NZ_JAJEWP010000001.1"/>
</dbReference>